<proteinExistence type="predicted"/>
<comment type="caution">
    <text evidence="2">The sequence shown here is derived from an EMBL/GenBank/DDBJ whole genome shotgun (WGS) entry which is preliminary data.</text>
</comment>
<name>A0ABQ5FV59_9ASTR</name>
<keyword evidence="3" id="KW-1185">Reference proteome</keyword>
<accession>A0ABQ5FV59</accession>
<dbReference type="EMBL" id="BQNB010017779">
    <property type="protein sequence ID" value="GJT67134.1"/>
    <property type="molecule type" value="Genomic_DNA"/>
</dbReference>
<evidence type="ECO:0000313" key="3">
    <source>
        <dbReference type="Proteomes" id="UP001151760"/>
    </source>
</evidence>
<reference evidence="2" key="2">
    <citation type="submission" date="2022-01" db="EMBL/GenBank/DDBJ databases">
        <authorList>
            <person name="Yamashiro T."/>
            <person name="Shiraishi A."/>
            <person name="Satake H."/>
            <person name="Nakayama K."/>
        </authorList>
    </citation>
    <scope>NUCLEOTIDE SEQUENCE</scope>
</reference>
<reference evidence="2" key="1">
    <citation type="journal article" date="2022" name="Int. J. Mol. Sci.">
        <title>Draft Genome of Tanacetum Coccineum: Genomic Comparison of Closely Related Tanacetum-Family Plants.</title>
        <authorList>
            <person name="Yamashiro T."/>
            <person name="Shiraishi A."/>
            <person name="Nakayama K."/>
            <person name="Satake H."/>
        </authorList>
    </citation>
    <scope>NUCLEOTIDE SEQUENCE</scope>
</reference>
<feature type="region of interest" description="Disordered" evidence="1">
    <location>
        <begin position="37"/>
        <end position="145"/>
    </location>
</feature>
<evidence type="ECO:0000313" key="2">
    <source>
        <dbReference type="EMBL" id="GJT67134.1"/>
    </source>
</evidence>
<feature type="compositionally biased region" description="Acidic residues" evidence="1">
    <location>
        <begin position="49"/>
        <end position="61"/>
    </location>
</feature>
<organism evidence="2 3">
    <name type="scientific">Tanacetum coccineum</name>
    <dbReference type="NCBI Taxonomy" id="301880"/>
    <lineage>
        <taxon>Eukaryota</taxon>
        <taxon>Viridiplantae</taxon>
        <taxon>Streptophyta</taxon>
        <taxon>Embryophyta</taxon>
        <taxon>Tracheophyta</taxon>
        <taxon>Spermatophyta</taxon>
        <taxon>Magnoliopsida</taxon>
        <taxon>eudicotyledons</taxon>
        <taxon>Gunneridae</taxon>
        <taxon>Pentapetalae</taxon>
        <taxon>asterids</taxon>
        <taxon>campanulids</taxon>
        <taxon>Asterales</taxon>
        <taxon>Asteraceae</taxon>
        <taxon>Asteroideae</taxon>
        <taxon>Anthemideae</taxon>
        <taxon>Anthemidinae</taxon>
        <taxon>Tanacetum</taxon>
    </lineage>
</organism>
<sequence length="189" mass="21736">MGTPTGHRANNHRRWVIPWLRENDRVQQGLTLALLEDSEDELKDKSDEEMFEAGEEMDEEFLQSANEKTHLYHSTKKPSTEEEEQPTEQPIPEPSKDESPFLHITLKLSPEAPKKSKKQNRRRVKSQPEPSLEAPKDAKLSPLHSDFESSVGSLDFKMFENNVPTTAKVLAKNLQDFSSFLYAQLFEEN</sequence>
<protein>
    <submittedName>
        <fullName evidence="2">Uncharacterized protein</fullName>
    </submittedName>
</protein>
<feature type="compositionally biased region" description="Basic residues" evidence="1">
    <location>
        <begin position="115"/>
        <end position="125"/>
    </location>
</feature>
<evidence type="ECO:0000256" key="1">
    <source>
        <dbReference type="SAM" id="MobiDB-lite"/>
    </source>
</evidence>
<gene>
    <name evidence="2" type="ORF">Tco_1018614</name>
</gene>
<dbReference type="Proteomes" id="UP001151760">
    <property type="component" value="Unassembled WGS sequence"/>
</dbReference>